<keyword evidence="3" id="KW-1185">Reference proteome</keyword>
<name>A0A840I5P1_9PROT</name>
<keyword evidence="1" id="KW-1133">Transmembrane helix</keyword>
<evidence type="ECO:0000313" key="2">
    <source>
        <dbReference type="EMBL" id="MBB4659468.1"/>
    </source>
</evidence>
<protein>
    <submittedName>
        <fullName evidence="2">Uncharacterized protein</fullName>
    </submittedName>
</protein>
<dbReference type="RefSeq" id="WP_183818105.1">
    <property type="nucleotide sequence ID" value="NZ_JACHOB010000004.1"/>
</dbReference>
<keyword evidence="1" id="KW-0812">Transmembrane</keyword>
<organism evidence="2 3">
    <name type="scientific">Parvularcula dongshanensis</name>
    <dbReference type="NCBI Taxonomy" id="1173995"/>
    <lineage>
        <taxon>Bacteria</taxon>
        <taxon>Pseudomonadati</taxon>
        <taxon>Pseudomonadota</taxon>
        <taxon>Alphaproteobacteria</taxon>
        <taxon>Parvularculales</taxon>
        <taxon>Parvularculaceae</taxon>
        <taxon>Parvularcula</taxon>
    </lineage>
</organism>
<accession>A0A840I5P1</accession>
<feature type="transmembrane region" description="Helical" evidence="1">
    <location>
        <begin position="76"/>
        <end position="96"/>
    </location>
</feature>
<feature type="transmembrane region" description="Helical" evidence="1">
    <location>
        <begin position="102"/>
        <end position="119"/>
    </location>
</feature>
<dbReference type="EMBL" id="JACHOB010000004">
    <property type="protein sequence ID" value="MBB4659468.1"/>
    <property type="molecule type" value="Genomic_DNA"/>
</dbReference>
<evidence type="ECO:0000313" key="3">
    <source>
        <dbReference type="Proteomes" id="UP000563524"/>
    </source>
</evidence>
<keyword evidence="1" id="KW-0472">Membrane</keyword>
<evidence type="ECO:0000256" key="1">
    <source>
        <dbReference type="SAM" id="Phobius"/>
    </source>
</evidence>
<sequence>MRTPLHDVLGHEPQLSSEGTDAGRQLAVLFETAEARENAFAAERLREIYEVAERSLALGAELAARERAAPPARLSWPIRIASVSAGLLLAACAPIVAETSVLLAALSGVAALGALVMPFRGGVHQAALPAPRADRTPAKLEAVAAAADRALQAMVEPRSLPAPHSSGAKPDEDVLGLLQDALQLGRDAKDEAAREVAENAERLARRLGYKPVFEGRDALFEVMIDPSVGAPVVLRPALVHESEPGRSVFGVKVKGR</sequence>
<dbReference type="Proteomes" id="UP000563524">
    <property type="component" value="Unassembled WGS sequence"/>
</dbReference>
<reference evidence="2 3" key="1">
    <citation type="submission" date="2020-08" db="EMBL/GenBank/DDBJ databases">
        <title>Genomic Encyclopedia of Type Strains, Phase IV (KMG-IV): sequencing the most valuable type-strain genomes for metagenomic binning, comparative biology and taxonomic classification.</title>
        <authorList>
            <person name="Goeker M."/>
        </authorList>
    </citation>
    <scope>NUCLEOTIDE SEQUENCE [LARGE SCALE GENOMIC DNA]</scope>
    <source>
        <strain evidence="2 3">DSM 102850</strain>
    </source>
</reference>
<comment type="caution">
    <text evidence="2">The sequence shown here is derived from an EMBL/GenBank/DDBJ whole genome shotgun (WGS) entry which is preliminary data.</text>
</comment>
<gene>
    <name evidence="2" type="ORF">GGQ59_002005</name>
</gene>
<proteinExistence type="predicted"/>
<dbReference type="AlphaFoldDB" id="A0A840I5P1"/>